<reference evidence="2 3" key="1">
    <citation type="journal article" date="2011" name="BMC Genomics">
        <title>Comparative genome analysis and genome-guided physiological analysis of Roseobacter litoralis.</title>
        <authorList>
            <person name="Kalhoefer D."/>
            <person name="Thole S."/>
            <person name="Voget S."/>
            <person name="Lehmann R."/>
            <person name="Liesegang H."/>
            <person name="Wollher A."/>
            <person name="Daniel R."/>
            <person name="Simon M."/>
            <person name="Brinkhoff T."/>
        </authorList>
    </citation>
    <scope>NUCLEOTIDE SEQUENCE [LARGE SCALE GENOMIC DNA]</scope>
    <source>
        <strain evidence="3">ATCC 49566 / DSM 6996 / JCM 21268 / NBRC 15278 / OCh 149</strain>
    </source>
</reference>
<keyword evidence="1" id="KW-0472">Membrane</keyword>
<dbReference type="AlphaFoldDB" id="F7ZB84"/>
<organism evidence="2 3">
    <name type="scientific">Roseobacter litoralis (strain ATCC 49566 / DSM 6996 / JCM 21268 / NBRC 15278 / OCh 149)</name>
    <dbReference type="NCBI Taxonomy" id="391595"/>
    <lineage>
        <taxon>Bacteria</taxon>
        <taxon>Pseudomonadati</taxon>
        <taxon>Pseudomonadota</taxon>
        <taxon>Alphaproteobacteria</taxon>
        <taxon>Rhodobacterales</taxon>
        <taxon>Roseobacteraceae</taxon>
        <taxon>Roseobacter</taxon>
    </lineage>
</organism>
<keyword evidence="1" id="KW-1133">Transmembrane helix</keyword>
<dbReference type="KEGG" id="rli:RLO149_c010700"/>
<dbReference type="EMBL" id="CP002623">
    <property type="protein sequence ID" value="AEI93077.1"/>
    <property type="molecule type" value="Genomic_DNA"/>
</dbReference>
<sequence>MRGRKHLTANERFNNFGLGTVGLVVAFMIAKYGNFEWNIAISFVVGLVALGGIFRGLFGFDEV</sequence>
<protein>
    <submittedName>
        <fullName evidence="2">Uncharacterized protein</fullName>
    </submittedName>
</protein>
<dbReference type="STRING" id="391595.RLO149_c010700"/>
<keyword evidence="1" id="KW-0812">Transmembrane</keyword>
<dbReference type="RefSeq" id="WP_013961015.1">
    <property type="nucleotide sequence ID" value="NC_015730.1"/>
</dbReference>
<dbReference type="HOGENOM" id="CLU_2883125_0_0_5"/>
<dbReference type="Proteomes" id="UP000001353">
    <property type="component" value="Chromosome"/>
</dbReference>
<keyword evidence="3" id="KW-1185">Reference proteome</keyword>
<name>F7ZB84_ROSLO</name>
<proteinExistence type="predicted"/>
<evidence type="ECO:0000313" key="3">
    <source>
        <dbReference type="Proteomes" id="UP000001353"/>
    </source>
</evidence>
<evidence type="ECO:0000256" key="1">
    <source>
        <dbReference type="SAM" id="Phobius"/>
    </source>
</evidence>
<feature type="transmembrane region" description="Helical" evidence="1">
    <location>
        <begin position="12"/>
        <end position="33"/>
    </location>
</feature>
<evidence type="ECO:0000313" key="2">
    <source>
        <dbReference type="EMBL" id="AEI93077.1"/>
    </source>
</evidence>
<gene>
    <name evidence="2" type="ordered locus">RLO149_c010700</name>
</gene>
<accession>F7ZB84</accession>
<feature type="transmembrane region" description="Helical" evidence="1">
    <location>
        <begin position="39"/>
        <end position="58"/>
    </location>
</feature>